<name>A0A6L5YV52_9RHOB</name>
<feature type="transmembrane region" description="Helical" evidence="1">
    <location>
        <begin position="204"/>
        <end position="226"/>
    </location>
</feature>
<feature type="transmembrane region" description="Helical" evidence="1">
    <location>
        <begin position="168"/>
        <end position="192"/>
    </location>
</feature>
<organism evidence="2 3">
    <name type="scientific">Halovulum marinum</name>
    <dbReference type="NCBI Taxonomy" id="2662447"/>
    <lineage>
        <taxon>Bacteria</taxon>
        <taxon>Pseudomonadati</taxon>
        <taxon>Pseudomonadota</taxon>
        <taxon>Alphaproteobacteria</taxon>
        <taxon>Rhodobacterales</taxon>
        <taxon>Paracoccaceae</taxon>
        <taxon>Halovulum</taxon>
    </lineage>
</organism>
<accession>A0A6L5YV52</accession>
<gene>
    <name evidence="2" type="ORF">GE300_00730</name>
</gene>
<dbReference type="EMBL" id="WIND01000001">
    <property type="protein sequence ID" value="MSU88137.1"/>
    <property type="molecule type" value="Genomic_DNA"/>
</dbReference>
<keyword evidence="1" id="KW-1133">Transmembrane helix</keyword>
<feature type="transmembrane region" description="Helical" evidence="1">
    <location>
        <begin position="375"/>
        <end position="397"/>
    </location>
</feature>
<evidence type="ECO:0000313" key="2">
    <source>
        <dbReference type="EMBL" id="MSU88137.1"/>
    </source>
</evidence>
<comment type="caution">
    <text evidence="2">The sequence shown here is derived from an EMBL/GenBank/DDBJ whole genome shotgun (WGS) entry which is preliminary data.</text>
</comment>
<feature type="transmembrane region" description="Helical" evidence="1">
    <location>
        <begin position="409"/>
        <end position="429"/>
    </location>
</feature>
<sequence length="450" mass="46646">MPDDRPQPTARPGARPARRGAAHRMLRALPFLAFVLWWALLALALKAVTLDAGDLPVDYRTYAEAAERARQTGSPYRQVAAAQAVWADIHAAARARFDGGGAAVAPISGPYLYPPSLALWLPPGPATGLVYLALHTLAAAGLCLGWLRLAGARSGWWLLPAALSADLLAVYAGGNVEILLLAASLAACGLLWRGPAVLAGVPVALVLLVKPQFALLFAAFAAFVLLARGRAAAGGLAAAAAVALVLAGLEVLRWPTPARAGALAYLSEPAARQYFALPPASWWPMDHWNRAPLQALLSAGLPRGAAMAATLAGFAARLATSLLALRRHPPGFALAFALSYVLLLIGRPIDWALPLLGLLTLGAAAPGLGRGARRAGAAAALALGLAHWAAFIGFATGRWPGLLSLQTPAWPWETLVVLPGAWLLLLRAARAAPGQGAGRPDRTLGACAPQ</sequence>
<feature type="transmembrane region" description="Helical" evidence="1">
    <location>
        <begin position="351"/>
        <end position="368"/>
    </location>
</feature>
<feature type="transmembrane region" description="Helical" evidence="1">
    <location>
        <begin position="328"/>
        <end position="345"/>
    </location>
</feature>
<feature type="transmembrane region" description="Helical" evidence="1">
    <location>
        <begin position="28"/>
        <end position="48"/>
    </location>
</feature>
<evidence type="ECO:0000313" key="3">
    <source>
        <dbReference type="Proteomes" id="UP000474957"/>
    </source>
</evidence>
<keyword evidence="3" id="KW-1185">Reference proteome</keyword>
<protein>
    <recommendedName>
        <fullName evidence="4">DUF2029 domain-containing protein</fullName>
    </recommendedName>
</protein>
<evidence type="ECO:0000256" key="1">
    <source>
        <dbReference type="SAM" id="Phobius"/>
    </source>
</evidence>
<feature type="transmembrane region" description="Helical" evidence="1">
    <location>
        <begin position="233"/>
        <end position="252"/>
    </location>
</feature>
<dbReference type="AlphaFoldDB" id="A0A6L5YV52"/>
<proteinExistence type="predicted"/>
<reference evidence="2 3" key="1">
    <citation type="submission" date="2019-10" db="EMBL/GenBank/DDBJ databases">
        <title>Cognatihalovulum marinum gen. nov. sp. nov., a new member of the family Rhodobacteraceae isolated from deep seawater of the Northwest Indian Ocean.</title>
        <authorList>
            <person name="Ruan C."/>
            <person name="Wang J."/>
            <person name="Zheng X."/>
            <person name="Song L."/>
            <person name="Zhu Y."/>
            <person name="Huang Y."/>
            <person name="Lu Z."/>
            <person name="Du W."/>
            <person name="Huang L."/>
            <person name="Dai X."/>
        </authorList>
    </citation>
    <scope>NUCLEOTIDE SEQUENCE [LARGE SCALE GENOMIC DNA]</scope>
    <source>
        <strain evidence="2 3">2CG4</strain>
    </source>
</reference>
<keyword evidence="1" id="KW-0472">Membrane</keyword>
<evidence type="ECO:0008006" key="4">
    <source>
        <dbReference type="Google" id="ProtNLM"/>
    </source>
</evidence>
<feature type="transmembrane region" description="Helical" evidence="1">
    <location>
        <begin position="129"/>
        <end position="147"/>
    </location>
</feature>
<feature type="transmembrane region" description="Helical" evidence="1">
    <location>
        <begin position="293"/>
        <end position="316"/>
    </location>
</feature>
<keyword evidence="1" id="KW-0812">Transmembrane</keyword>
<dbReference type="Proteomes" id="UP000474957">
    <property type="component" value="Unassembled WGS sequence"/>
</dbReference>
<dbReference type="RefSeq" id="WP_154443922.1">
    <property type="nucleotide sequence ID" value="NZ_WIND01000001.1"/>
</dbReference>